<keyword evidence="2" id="KW-1185">Reference proteome</keyword>
<dbReference type="EMBL" id="WRPP01000002">
    <property type="protein sequence ID" value="MVU78505.1"/>
    <property type="molecule type" value="Genomic_DNA"/>
</dbReference>
<organism evidence="1 2">
    <name type="scientific">Nocardia terrae</name>
    <dbReference type="NCBI Taxonomy" id="2675851"/>
    <lineage>
        <taxon>Bacteria</taxon>
        <taxon>Bacillati</taxon>
        <taxon>Actinomycetota</taxon>
        <taxon>Actinomycetes</taxon>
        <taxon>Mycobacteriales</taxon>
        <taxon>Nocardiaceae</taxon>
        <taxon>Nocardia</taxon>
    </lineage>
</organism>
<evidence type="ECO:0000313" key="2">
    <source>
        <dbReference type="Proteomes" id="UP000466794"/>
    </source>
</evidence>
<dbReference type="RefSeq" id="WP_157387975.1">
    <property type="nucleotide sequence ID" value="NZ_WRPP01000002.1"/>
</dbReference>
<name>A0A7K1UVZ5_9NOCA</name>
<sequence length="87" mass="9321">MCHHHPRSHARARLGALGPEGEADLDRLEQPVAACLADGTCLHLLAEVPELDGVPQIGTFVTDAVVAARGSDTQESVRWGSRRWGQA</sequence>
<evidence type="ECO:0000313" key="1">
    <source>
        <dbReference type="EMBL" id="MVU78505.1"/>
    </source>
</evidence>
<proteinExistence type="predicted"/>
<comment type="caution">
    <text evidence="1">The sequence shown here is derived from an EMBL/GenBank/DDBJ whole genome shotgun (WGS) entry which is preliminary data.</text>
</comment>
<protein>
    <submittedName>
        <fullName evidence="1">Uncharacterized protein</fullName>
    </submittedName>
</protein>
<dbReference type="AlphaFoldDB" id="A0A7K1UVZ5"/>
<gene>
    <name evidence="1" type="ORF">GPX89_14775</name>
</gene>
<accession>A0A7K1UVZ5</accession>
<reference evidence="1 2" key="1">
    <citation type="submission" date="2019-12" db="EMBL/GenBank/DDBJ databases">
        <title>Nocardia sp. nov. ET3-3 isolated from soil.</title>
        <authorList>
            <person name="Kanchanasin P."/>
            <person name="Tanasupawat S."/>
            <person name="Yuki M."/>
            <person name="Kudo T."/>
        </authorList>
    </citation>
    <scope>NUCLEOTIDE SEQUENCE [LARGE SCALE GENOMIC DNA]</scope>
    <source>
        <strain evidence="1 2">ET3-3</strain>
    </source>
</reference>
<dbReference type="Proteomes" id="UP000466794">
    <property type="component" value="Unassembled WGS sequence"/>
</dbReference>